<proteinExistence type="predicted"/>
<accession>A0A6L5YJC4</accession>
<evidence type="ECO:0000259" key="1">
    <source>
        <dbReference type="Pfam" id="PF13349"/>
    </source>
</evidence>
<dbReference type="RefSeq" id="WP_154496645.1">
    <property type="nucleotide sequence ID" value="NZ_VUMU01000011.1"/>
</dbReference>
<gene>
    <name evidence="2" type="ORF">FYJ59_09665</name>
</gene>
<protein>
    <submittedName>
        <fullName evidence="2">DUF4097 domain-containing protein</fullName>
    </submittedName>
</protein>
<dbReference type="InterPro" id="IPR025164">
    <property type="entry name" value="Toastrack_DUF4097"/>
</dbReference>
<organism evidence="2 3">
    <name type="scientific">Waltera intestinalis</name>
    <dbReference type="NCBI Taxonomy" id="2606635"/>
    <lineage>
        <taxon>Bacteria</taxon>
        <taxon>Bacillati</taxon>
        <taxon>Bacillota</taxon>
        <taxon>Clostridia</taxon>
        <taxon>Lachnospirales</taxon>
        <taxon>Lachnospiraceae</taxon>
        <taxon>Waltera</taxon>
    </lineage>
</organism>
<dbReference type="AlphaFoldDB" id="A0A6L5YJC4"/>
<comment type="caution">
    <text evidence="2">The sequence shown here is derived from an EMBL/GenBank/DDBJ whole genome shotgun (WGS) entry which is preliminary data.</text>
</comment>
<evidence type="ECO:0000313" key="2">
    <source>
        <dbReference type="EMBL" id="MST58496.1"/>
    </source>
</evidence>
<dbReference type="Pfam" id="PF13349">
    <property type="entry name" value="DUF4097"/>
    <property type="match status" value="1"/>
</dbReference>
<dbReference type="Proteomes" id="UP000476055">
    <property type="component" value="Unassembled WGS sequence"/>
</dbReference>
<evidence type="ECO:0000313" key="3">
    <source>
        <dbReference type="Proteomes" id="UP000476055"/>
    </source>
</evidence>
<name>A0A6L5YJC4_9FIRM</name>
<sequence>MRKFMKGCAITALIFILLGLILGVSGSLGNGSTHFSPGEILSAVTLGRISEEKVDDWSDGVTEQIRENMGDVHYDLEDKVDYDSDYEVKSGKIELYVLGDDSQGITDLQVQAGGCVMKIQVSEDNCFRVEADGMRKFQGYVEGGTMEICGTSKASNNSEGNLGGSICLYVPEGYYFENTSLDLGAGSLSVEELQTGALEANVGAGKMTFEKLEADQAELDCGAGQMTVEELSSRVAEVSVGMGSIRLTGDVTERLDGECSMGELKLTLAGAQTDFNYDLSCGMGELKVGDDSYNGLAQEKQINNNASKNMELECAMGSVVVEFK</sequence>
<feature type="domain" description="DUF4097" evidence="1">
    <location>
        <begin position="118"/>
        <end position="287"/>
    </location>
</feature>
<keyword evidence="3" id="KW-1185">Reference proteome</keyword>
<dbReference type="EMBL" id="VUMU01000011">
    <property type="protein sequence ID" value="MST58496.1"/>
    <property type="molecule type" value="Genomic_DNA"/>
</dbReference>
<reference evidence="2 3" key="1">
    <citation type="submission" date="2019-08" db="EMBL/GenBank/DDBJ databases">
        <title>In-depth cultivation of the pig gut microbiome towards novel bacterial diversity and tailored functional studies.</title>
        <authorList>
            <person name="Wylensek D."/>
            <person name="Hitch T.C.A."/>
            <person name="Clavel T."/>
        </authorList>
    </citation>
    <scope>NUCLEOTIDE SEQUENCE [LARGE SCALE GENOMIC DNA]</scope>
    <source>
        <strain evidence="2 3">WCA3-601-WT-6H</strain>
    </source>
</reference>